<evidence type="ECO:0000313" key="3">
    <source>
        <dbReference type="Proteomes" id="UP000028878"/>
    </source>
</evidence>
<feature type="chain" id="PRO_5009681612" evidence="1">
    <location>
        <begin position="26"/>
        <end position="152"/>
    </location>
</feature>
<protein>
    <submittedName>
        <fullName evidence="2">Uncharacterized protein</fullName>
    </submittedName>
</protein>
<dbReference type="Proteomes" id="UP000028878">
    <property type="component" value="Unassembled WGS sequence"/>
</dbReference>
<evidence type="ECO:0000256" key="1">
    <source>
        <dbReference type="SAM" id="SignalP"/>
    </source>
</evidence>
<feature type="signal peptide" evidence="1">
    <location>
        <begin position="1"/>
        <end position="25"/>
    </location>
</feature>
<sequence length="152" mass="15932" precursor="true">MGKTASGLAGTVLLAAGLASGPSGAESTLDGWPSKTDYLSNDAPFVVFGVTPTQLVRQAQHLRLSFIATERLSQVQVFPFVRTGPGAPAPLNRPVSCGPRDAGSWDCTIPVGHLLNELDGPRGELGLRIEAHGDPRRLAEHSTVVVTLPLSD</sequence>
<name>A0A1L1PQN3_HYDIT</name>
<reference evidence="3" key="1">
    <citation type="submission" date="2014-02" db="EMBL/GenBank/DDBJ databases">
        <authorList>
            <person name="Gan H."/>
        </authorList>
    </citation>
    <scope>NUCLEOTIDE SEQUENCE [LARGE SCALE GENOMIC DNA]</scope>
    <source>
        <strain evidence="3">S1</strain>
    </source>
</reference>
<organism evidence="2 3">
    <name type="scientific">Hydrogenophaga intermedia</name>
    <dbReference type="NCBI Taxonomy" id="65786"/>
    <lineage>
        <taxon>Bacteria</taxon>
        <taxon>Pseudomonadati</taxon>
        <taxon>Pseudomonadota</taxon>
        <taxon>Betaproteobacteria</taxon>
        <taxon>Burkholderiales</taxon>
        <taxon>Comamonadaceae</taxon>
        <taxon>Hydrogenophaga</taxon>
    </lineage>
</organism>
<keyword evidence="1" id="KW-0732">Signal</keyword>
<dbReference type="AlphaFoldDB" id="A0A1L1PQN3"/>
<evidence type="ECO:0000313" key="2">
    <source>
        <dbReference type="EMBL" id="CDN88366.1"/>
    </source>
</evidence>
<dbReference type="EMBL" id="CCAE010000022">
    <property type="protein sequence ID" value="CDN88366.1"/>
    <property type="molecule type" value="Genomic_DNA"/>
</dbReference>
<accession>A0A1L1PQN3</accession>
<gene>
    <name evidence="2" type="ORF">BN948_02800</name>
</gene>
<dbReference type="RefSeq" id="WP_009515073.1">
    <property type="nucleotide sequence ID" value="NZ_CCAE010000022.1"/>
</dbReference>
<keyword evidence="3" id="KW-1185">Reference proteome</keyword>
<reference evidence="3" key="2">
    <citation type="submission" date="2014-11" db="EMBL/GenBank/DDBJ databases">
        <title>Draft genome sequence of Hydrogenophaga intermedia S1.</title>
        <authorList>
            <person name="Gan H.M."/>
            <person name="Chew T.H."/>
            <person name="Stolz A."/>
        </authorList>
    </citation>
    <scope>NUCLEOTIDE SEQUENCE [LARGE SCALE GENOMIC DNA]</scope>
    <source>
        <strain evidence="3">S1</strain>
    </source>
</reference>
<proteinExistence type="predicted"/>